<protein>
    <submittedName>
        <fullName evidence="1">Uncharacterized protein</fullName>
    </submittedName>
</protein>
<dbReference type="AlphaFoldDB" id="X0UIP8"/>
<proteinExistence type="predicted"/>
<organism evidence="1">
    <name type="scientific">marine sediment metagenome</name>
    <dbReference type="NCBI Taxonomy" id="412755"/>
    <lineage>
        <taxon>unclassified sequences</taxon>
        <taxon>metagenomes</taxon>
        <taxon>ecological metagenomes</taxon>
    </lineage>
</organism>
<reference evidence="1" key="1">
    <citation type="journal article" date="2014" name="Front. Microbiol.">
        <title>High frequency of phylogenetically diverse reductive dehalogenase-homologous genes in deep subseafloor sedimentary metagenomes.</title>
        <authorList>
            <person name="Kawai M."/>
            <person name="Futagami T."/>
            <person name="Toyoda A."/>
            <person name="Takaki Y."/>
            <person name="Nishi S."/>
            <person name="Hori S."/>
            <person name="Arai W."/>
            <person name="Tsubouchi T."/>
            <person name="Morono Y."/>
            <person name="Uchiyama I."/>
            <person name="Ito T."/>
            <person name="Fujiyama A."/>
            <person name="Inagaki F."/>
            <person name="Takami H."/>
        </authorList>
    </citation>
    <scope>NUCLEOTIDE SEQUENCE</scope>
    <source>
        <strain evidence="1">Expedition CK06-06</strain>
    </source>
</reference>
<dbReference type="EMBL" id="BARS01024230">
    <property type="protein sequence ID" value="GAG05455.1"/>
    <property type="molecule type" value="Genomic_DNA"/>
</dbReference>
<comment type="caution">
    <text evidence="1">The sequence shown here is derived from an EMBL/GenBank/DDBJ whole genome shotgun (WGS) entry which is preliminary data.</text>
</comment>
<name>X0UIP8_9ZZZZ</name>
<feature type="non-terminal residue" evidence="1">
    <location>
        <position position="54"/>
    </location>
</feature>
<evidence type="ECO:0000313" key="1">
    <source>
        <dbReference type="EMBL" id="GAG05455.1"/>
    </source>
</evidence>
<sequence>MLESEDVDIVNILVERGKHAKIFKDIEKYKKHIEKRKADRRFVLNKLEKGRILQ</sequence>
<gene>
    <name evidence="1" type="ORF">S01H1_38484</name>
</gene>
<accession>X0UIP8</accession>